<dbReference type="EMBL" id="AIMT01000144">
    <property type="protein sequence ID" value="EIA60998.1"/>
    <property type="molecule type" value="Genomic_DNA"/>
</dbReference>
<organism evidence="1 2">
    <name type="scientific">Campylobacter coli 80352</name>
    <dbReference type="NCBI Taxonomy" id="887288"/>
    <lineage>
        <taxon>Bacteria</taxon>
        <taxon>Pseudomonadati</taxon>
        <taxon>Campylobacterota</taxon>
        <taxon>Epsilonproteobacteria</taxon>
        <taxon>Campylobacterales</taxon>
        <taxon>Campylobacteraceae</taxon>
        <taxon>Campylobacter</taxon>
    </lineage>
</organism>
<gene>
    <name evidence="1" type="ORF">cco14_10124</name>
</gene>
<comment type="caution">
    <text evidence="1">The sequence shown here is derived from an EMBL/GenBank/DDBJ whole genome shotgun (WGS) entry which is preliminary data.</text>
</comment>
<protein>
    <submittedName>
        <fullName evidence="1">Uncharacterized protein</fullName>
    </submittedName>
</protein>
<proteinExistence type="predicted"/>
<accession>A0ABN0EMB5</accession>
<evidence type="ECO:0000313" key="1">
    <source>
        <dbReference type="EMBL" id="EIA60998.1"/>
    </source>
</evidence>
<evidence type="ECO:0000313" key="2">
    <source>
        <dbReference type="Proteomes" id="UP000005511"/>
    </source>
</evidence>
<dbReference type="Proteomes" id="UP000005511">
    <property type="component" value="Unassembled WGS sequence"/>
</dbReference>
<reference evidence="1 2" key="1">
    <citation type="submission" date="2010-09" db="EMBL/GenBank/DDBJ databases">
        <authorList>
            <person name="Richards V."/>
            <person name="Lefebure T."/>
            <person name="Suzuki H."/>
            <person name="Pavinski Bitar P."/>
            <person name="Stanhope M."/>
        </authorList>
    </citation>
    <scope>NUCLEOTIDE SEQUENCE [LARGE SCALE GENOMIC DNA]</scope>
    <source>
        <strain evidence="1 2">80352</strain>
    </source>
</reference>
<sequence>MQMSVSEICCKKFFVFKSRLRRKRLKKNAFKYRYNSALIRFLIFPPVGQIFPPVGKKLLVVGKLFLEKFIFPNKLGKNYFFYLNMFHFLGKLEIVFEFVRIDIEEIA</sequence>
<keyword evidence="2" id="KW-1185">Reference proteome</keyword>
<name>A0ABN0EMB5_CAMCO</name>
<dbReference type="RefSeq" id="WP_002801867.1">
    <property type="nucleotide sequence ID" value="NZ_AIMT01000144.1"/>
</dbReference>